<dbReference type="PROSITE" id="PS51975">
    <property type="entry name" value="RNASE_H_2"/>
    <property type="match status" value="1"/>
</dbReference>
<evidence type="ECO:0000256" key="8">
    <source>
        <dbReference type="ARBA" id="ARBA00022490"/>
    </source>
</evidence>
<feature type="binding site" evidence="14 15">
    <location>
        <position position="27"/>
    </location>
    <ligand>
        <name>a divalent metal cation</name>
        <dbReference type="ChEBI" id="CHEBI:60240"/>
    </ligand>
</feature>
<comment type="cofactor">
    <cofactor evidence="2">
        <name>Mg(2+)</name>
        <dbReference type="ChEBI" id="CHEBI:18420"/>
    </cofactor>
</comment>
<sequence length="214" mass="23183">MPSRAHPTDEFEAPLWAQGVHDVAGLDEAGRGAWAGPVVAAAVILRPDALPNGLNDSKQLTPAHRERLYVQLEAVAAGIGIGVVSAEVIDQINILEATRQAMRQALQCLPRQPRFLLLDAVDLPDIAIPQRAIVHGDARSLSIAAASIIAKVYRDRLMTALDAQYPPYGFARHKGYGTAYHRQVLASHGPLPIHRMTFRGVIPQSSFPLLETKG</sequence>
<evidence type="ECO:0000256" key="1">
    <source>
        <dbReference type="ARBA" id="ARBA00000077"/>
    </source>
</evidence>
<dbReference type="NCBIfam" id="NF000594">
    <property type="entry name" value="PRK00015.1-1"/>
    <property type="match status" value="1"/>
</dbReference>
<keyword evidence="9 14" id="KW-0540">Nuclease</keyword>
<keyword evidence="13 14" id="KW-0464">Manganese</keyword>
<dbReference type="InterPro" id="IPR001352">
    <property type="entry name" value="RNase_HII/HIII"/>
</dbReference>
<dbReference type="GO" id="GO:0004523">
    <property type="term" value="F:RNA-DNA hybrid ribonuclease activity"/>
    <property type="evidence" value="ECO:0007669"/>
    <property type="project" value="UniProtKB-EC"/>
</dbReference>
<evidence type="ECO:0000256" key="6">
    <source>
        <dbReference type="ARBA" id="ARBA00012180"/>
    </source>
</evidence>
<keyword evidence="12 14" id="KW-0378">Hydrolase</keyword>
<evidence type="ECO:0000256" key="11">
    <source>
        <dbReference type="ARBA" id="ARBA00022759"/>
    </source>
</evidence>
<comment type="similarity">
    <text evidence="5 14 16">Belongs to the RNase HII family.</text>
</comment>
<evidence type="ECO:0000256" key="15">
    <source>
        <dbReference type="PROSITE-ProRule" id="PRU01319"/>
    </source>
</evidence>
<evidence type="ECO:0000313" key="18">
    <source>
        <dbReference type="EMBL" id="QUW02176.1"/>
    </source>
</evidence>
<dbReference type="Proteomes" id="UP000676506">
    <property type="component" value="Chromosome 1"/>
</dbReference>
<dbReference type="Pfam" id="PF01351">
    <property type="entry name" value="RNase_HII"/>
    <property type="match status" value="1"/>
</dbReference>
<evidence type="ECO:0000256" key="7">
    <source>
        <dbReference type="ARBA" id="ARBA00019179"/>
    </source>
</evidence>
<feature type="domain" description="RNase H type-2" evidence="17">
    <location>
        <begin position="21"/>
        <end position="213"/>
    </location>
</feature>
<keyword evidence="8 14" id="KW-0963">Cytoplasm</keyword>
<evidence type="ECO:0000256" key="14">
    <source>
        <dbReference type="HAMAP-Rule" id="MF_00052"/>
    </source>
</evidence>
<comment type="catalytic activity">
    <reaction evidence="1 14 15 16">
        <text>Endonucleolytic cleavage to 5'-phosphomonoester.</text>
        <dbReference type="EC" id="3.1.26.4"/>
    </reaction>
</comment>
<gene>
    <name evidence="14" type="primary">rnhB</name>
    <name evidence="18" type="ORF">J8C06_07330</name>
</gene>
<dbReference type="InterPro" id="IPR036397">
    <property type="entry name" value="RNaseH_sf"/>
</dbReference>
<evidence type="ECO:0000256" key="3">
    <source>
        <dbReference type="ARBA" id="ARBA00004065"/>
    </source>
</evidence>
<dbReference type="HAMAP" id="MF_00052_B">
    <property type="entry name" value="RNase_HII_B"/>
    <property type="match status" value="1"/>
</dbReference>
<comment type="subcellular location">
    <subcellularLocation>
        <location evidence="4 14">Cytoplasm</location>
    </subcellularLocation>
</comment>
<keyword evidence="19" id="KW-1185">Reference proteome</keyword>
<dbReference type="InterPro" id="IPR022898">
    <property type="entry name" value="RNase_HII"/>
</dbReference>
<proteinExistence type="inferred from homology"/>
<dbReference type="Gene3D" id="3.30.420.10">
    <property type="entry name" value="Ribonuclease H-like superfamily/Ribonuclease H"/>
    <property type="match status" value="1"/>
</dbReference>
<name>A0ABX8B6C2_9BACT</name>
<evidence type="ECO:0000256" key="12">
    <source>
        <dbReference type="ARBA" id="ARBA00022801"/>
    </source>
</evidence>
<reference evidence="18 19" key="1">
    <citation type="submission" date="2021-03" db="EMBL/GenBank/DDBJ databases">
        <title>Genomic and phenotypic characterization of Chloracidobacterium isolates provides evidence for multiple species.</title>
        <authorList>
            <person name="Saini M.K."/>
            <person name="Costas A.M.G."/>
            <person name="Tank M."/>
            <person name="Bryant D.A."/>
        </authorList>
    </citation>
    <scope>NUCLEOTIDE SEQUENCE [LARGE SCALE GENOMIC DNA]</scope>
    <source>
        <strain evidence="18 19">BV2-C</strain>
    </source>
</reference>
<evidence type="ECO:0000256" key="4">
    <source>
        <dbReference type="ARBA" id="ARBA00004496"/>
    </source>
</evidence>
<dbReference type="RefSeq" id="WP_211428066.1">
    <property type="nucleotide sequence ID" value="NZ_CP072648.1"/>
</dbReference>
<dbReference type="NCBIfam" id="NF000595">
    <property type="entry name" value="PRK00015.1-3"/>
    <property type="match status" value="1"/>
</dbReference>
<keyword evidence="11 14" id="KW-0255">Endonuclease</keyword>
<evidence type="ECO:0000259" key="17">
    <source>
        <dbReference type="PROSITE" id="PS51975"/>
    </source>
</evidence>
<evidence type="ECO:0000256" key="9">
    <source>
        <dbReference type="ARBA" id="ARBA00022722"/>
    </source>
</evidence>
<evidence type="ECO:0000256" key="10">
    <source>
        <dbReference type="ARBA" id="ARBA00022723"/>
    </source>
</evidence>
<organism evidence="18 19">
    <name type="scientific">Chloracidobacterium validum</name>
    <dbReference type="NCBI Taxonomy" id="2821543"/>
    <lineage>
        <taxon>Bacteria</taxon>
        <taxon>Pseudomonadati</taxon>
        <taxon>Acidobacteriota</taxon>
        <taxon>Terriglobia</taxon>
        <taxon>Terriglobales</taxon>
        <taxon>Acidobacteriaceae</taxon>
        <taxon>Chloracidobacterium</taxon>
    </lineage>
</organism>
<dbReference type="InterPro" id="IPR024567">
    <property type="entry name" value="RNase_HII/HIII_dom"/>
</dbReference>
<evidence type="ECO:0000313" key="19">
    <source>
        <dbReference type="Proteomes" id="UP000676506"/>
    </source>
</evidence>
<evidence type="ECO:0000256" key="16">
    <source>
        <dbReference type="RuleBase" id="RU003515"/>
    </source>
</evidence>
<keyword evidence="10 14" id="KW-0479">Metal-binding</keyword>
<comment type="cofactor">
    <cofactor evidence="14 15">
        <name>Mn(2+)</name>
        <dbReference type="ChEBI" id="CHEBI:29035"/>
    </cofactor>
    <cofactor evidence="14 15">
        <name>Mg(2+)</name>
        <dbReference type="ChEBI" id="CHEBI:18420"/>
    </cofactor>
    <text evidence="14 15">Manganese or magnesium. Binds 1 divalent metal ion per monomer in the absence of substrate. May bind a second metal ion after substrate binding.</text>
</comment>
<dbReference type="PANTHER" id="PTHR10954">
    <property type="entry name" value="RIBONUCLEASE H2 SUBUNIT A"/>
    <property type="match status" value="1"/>
</dbReference>
<protein>
    <recommendedName>
        <fullName evidence="7 14">Ribonuclease HII</fullName>
        <shortName evidence="14">RNase HII</shortName>
        <ecNumber evidence="6 14">3.1.26.4</ecNumber>
    </recommendedName>
</protein>
<feature type="binding site" evidence="14 15">
    <location>
        <position position="119"/>
    </location>
    <ligand>
        <name>a divalent metal cation</name>
        <dbReference type="ChEBI" id="CHEBI:60240"/>
    </ligand>
</feature>
<evidence type="ECO:0000256" key="2">
    <source>
        <dbReference type="ARBA" id="ARBA00001946"/>
    </source>
</evidence>
<dbReference type="EMBL" id="CP072648">
    <property type="protein sequence ID" value="QUW02176.1"/>
    <property type="molecule type" value="Genomic_DNA"/>
</dbReference>
<dbReference type="SUPFAM" id="SSF53098">
    <property type="entry name" value="Ribonuclease H-like"/>
    <property type="match status" value="1"/>
</dbReference>
<dbReference type="CDD" id="cd07182">
    <property type="entry name" value="RNase_HII_bacteria_HII_like"/>
    <property type="match status" value="1"/>
</dbReference>
<evidence type="ECO:0000256" key="13">
    <source>
        <dbReference type="ARBA" id="ARBA00023211"/>
    </source>
</evidence>
<feature type="binding site" evidence="14 15">
    <location>
        <position position="28"/>
    </location>
    <ligand>
        <name>a divalent metal cation</name>
        <dbReference type="ChEBI" id="CHEBI:60240"/>
    </ligand>
</feature>
<dbReference type="PANTHER" id="PTHR10954:SF18">
    <property type="entry name" value="RIBONUCLEASE HII"/>
    <property type="match status" value="1"/>
</dbReference>
<dbReference type="InterPro" id="IPR012337">
    <property type="entry name" value="RNaseH-like_sf"/>
</dbReference>
<evidence type="ECO:0000256" key="5">
    <source>
        <dbReference type="ARBA" id="ARBA00007383"/>
    </source>
</evidence>
<dbReference type="EC" id="3.1.26.4" evidence="6 14"/>
<accession>A0ABX8B6C2</accession>
<comment type="function">
    <text evidence="3 14 16">Endonuclease that specifically degrades the RNA of RNA-DNA hybrids.</text>
</comment>